<protein>
    <submittedName>
        <fullName evidence="5">Hemerythrin domain-containing protein</fullName>
    </submittedName>
</protein>
<evidence type="ECO:0000313" key="5">
    <source>
        <dbReference type="EMBL" id="UZD55836.1"/>
    </source>
</evidence>
<dbReference type="RefSeq" id="WP_264893589.1">
    <property type="nucleotide sequence ID" value="NZ_CP110257.1"/>
</dbReference>
<dbReference type="Gene3D" id="1.20.120.50">
    <property type="entry name" value="Hemerythrin-like"/>
    <property type="match status" value="1"/>
</dbReference>
<sequence>MTAASWSEDLALDNPRMDTTHEEFLVLLESLRDAGEDERLARLDDLIGHTEAHFGQEDRWMRATGFAPGSCHETQHAQVLAVLRDQAGRARRGEAVDFSRLAQELGIWFAHHVQTMDAALAFHCSQVGFDTSTESIDPQRARAALPEQPLTHCGGTACS</sequence>
<dbReference type="Proteomes" id="UP001163266">
    <property type="component" value="Chromosome"/>
</dbReference>
<dbReference type="Pfam" id="PF01814">
    <property type="entry name" value="Hemerythrin"/>
    <property type="match status" value="1"/>
</dbReference>
<evidence type="ECO:0000256" key="2">
    <source>
        <dbReference type="ARBA" id="ARBA00022723"/>
    </source>
</evidence>
<dbReference type="InterPro" id="IPR012312">
    <property type="entry name" value="Hemerythrin-like"/>
</dbReference>
<feature type="domain" description="Hemerythrin-like" evidence="4">
    <location>
        <begin position="16"/>
        <end position="119"/>
    </location>
</feature>
<dbReference type="NCBIfam" id="TIGR02481">
    <property type="entry name" value="hemeryth_dom"/>
    <property type="match status" value="1"/>
</dbReference>
<evidence type="ECO:0000256" key="1">
    <source>
        <dbReference type="ARBA" id="ARBA00010587"/>
    </source>
</evidence>
<keyword evidence="3" id="KW-0408">Iron</keyword>
<evidence type="ECO:0000256" key="3">
    <source>
        <dbReference type="ARBA" id="ARBA00023004"/>
    </source>
</evidence>
<reference evidence="5" key="1">
    <citation type="submission" date="2022-10" db="EMBL/GenBank/DDBJ databases">
        <title>Complete genome sequence of Schlegelella aquatica LMG 23380.</title>
        <authorList>
            <person name="Musilova J."/>
            <person name="Kourilova X."/>
            <person name="Bezdicek M."/>
            <person name="Hermankova K."/>
            <person name="Obruca S."/>
            <person name="Sedlar K."/>
        </authorList>
    </citation>
    <scope>NUCLEOTIDE SEQUENCE</scope>
    <source>
        <strain evidence="5">LMG 23380</strain>
    </source>
</reference>
<dbReference type="CDD" id="cd12107">
    <property type="entry name" value="Hemerythrin"/>
    <property type="match status" value="1"/>
</dbReference>
<dbReference type="InterPro" id="IPR050669">
    <property type="entry name" value="Hemerythrin"/>
</dbReference>
<keyword evidence="2" id="KW-0479">Metal-binding</keyword>
<accession>A0ABY6MV33</accession>
<name>A0ABY6MV33_9BURK</name>
<comment type="similarity">
    <text evidence="1">Belongs to the hemerythrin family.</text>
</comment>
<dbReference type="EMBL" id="CP110257">
    <property type="protein sequence ID" value="UZD55836.1"/>
    <property type="molecule type" value="Genomic_DNA"/>
</dbReference>
<dbReference type="InterPro" id="IPR035938">
    <property type="entry name" value="Hemerythrin-like_sf"/>
</dbReference>
<evidence type="ECO:0000313" key="6">
    <source>
        <dbReference type="Proteomes" id="UP001163266"/>
    </source>
</evidence>
<dbReference type="PANTHER" id="PTHR37164:SF1">
    <property type="entry name" value="BACTERIOHEMERYTHRIN"/>
    <property type="match status" value="1"/>
</dbReference>
<keyword evidence="6" id="KW-1185">Reference proteome</keyword>
<evidence type="ECO:0000259" key="4">
    <source>
        <dbReference type="Pfam" id="PF01814"/>
    </source>
</evidence>
<dbReference type="PANTHER" id="PTHR37164">
    <property type="entry name" value="BACTERIOHEMERYTHRIN"/>
    <property type="match status" value="1"/>
</dbReference>
<dbReference type="SUPFAM" id="SSF47188">
    <property type="entry name" value="Hemerythrin-like"/>
    <property type="match status" value="1"/>
</dbReference>
<organism evidence="5 6">
    <name type="scientific">Caldimonas aquatica</name>
    <dbReference type="NCBI Taxonomy" id="376175"/>
    <lineage>
        <taxon>Bacteria</taxon>
        <taxon>Pseudomonadati</taxon>
        <taxon>Pseudomonadota</taxon>
        <taxon>Betaproteobacteria</taxon>
        <taxon>Burkholderiales</taxon>
        <taxon>Sphaerotilaceae</taxon>
        <taxon>Caldimonas</taxon>
    </lineage>
</organism>
<dbReference type="InterPro" id="IPR012827">
    <property type="entry name" value="Hemerythrin_metal-bd"/>
</dbReference>
<gene>
    <name evidence="5" type="ORF">OMP39_04445</name>
</gene>
<proteinExistence type="inferred from homology"/>